<sequence length="288" mass="32330">MTEQQQQNLGKKVTVMGCGYVGKAVASYWYEKGYYVTGTTTREEKISDLETITHRSIVMRGDELEAVEKVINNQETILVSIAPISDRQVDAEAYAQTYLPTAKNLVTALTSNSTVKQVIYLSSGSVYGDKKGEWVDENSSLYTESDYNKVLVEAEKIVLELNRDDINVCLLRLGGIYGPKRELDKRIGRMAGKILPGDGSNYVAWIHLDDVVSAVEFINKKGCHGVYNLVNDVKLTSKELCDLICDRQQLERVSWDDSKPPFSALNARVDNSKIKQEGYKFIYDDTLV</sequence>
<dbReference type="OrthoDB" id="9808276at2"/>
<dbReference type="PANTHER" id="PTHR48079:SF6">
    <property type="entry name" value="NAD(P)-BINDING DOMAIN-CONTAINING PROTEIN-RELATED"/>
    <property type="match status" value="1"/>
</dbReference>
<reference evidence="2 3" key="1">
    <citation type="submission" date="2007-03" db="EMBL/GenBank/DDBJ databases">
        <authorList>
            <person name="Stal L."/>
            <person name="Ferriera S."/>
            <person name="Johnson J."/>
            <person name="Kravitz S."/>
            <person name="Beeson K."/>
            <person name="Sutton G."/>
            <person name="Rogers Y.-H."/>
            <person name="Friedman R."/>
            <person name="Frazier M."/>
            <person name="Venter J.C."/>
        </authorList>
    </citation>
    <scope>NUCLEOTIDE SEQUENCE [LARGE SCALE GENOMIC DNA]</scope>
    <source>
        <strain evidence="2 3">CCY0110</strain>
    </source>
</reference>
<dbReference type="Proteomes" id="UP000003781">
    <property type="component" value="Unassembled WGS sequence"/>
</dbReference>
<gene>
    <name evidence="2" type="ORF">CY0110_05692</name>
</gene>
<dbReference type="RefSeq" id="WP_008275564.1">
    <property type="nucleotide sequence ID" value="NZ_AAXW01000014.1"/>
</dbReference>
<accession>A3IQ98</accession>
<dbReference type="CDD" id="cd05266">
    <property type="entry name" value="SDR_a4"/>
    <property type="match status" value="1"/>
</dbReference>
<feature type="domain" description="NAD-dependent epimerase/dehydratase" evidence="1">
    <location>
        <begin position="14"/>
        <end position="228"/>
    </location>
</feature>
<dbReference type="InterPro" id="IPR051783">
    <property type="entry name" value="NAD(P)-dependent_oxidoreduct"/>
</dbReference>
<evidence type="ECO:0000313" key="3">
    <source>
        <dbReference type="Proteomes" id="UP000003781"/>
    </source>
</evidence>
<dbReference type="eggNOG" id="COG0451">
    <property type="taxonomic scope" value="Bacteria"/>
</dbReference>
<dbReference type="Pfam" id="PF01370">
    <property type="entry name" value="Epimerase"/>
    <property type="match status" value="1"/>
</dbReference>
<keyword evidence="3" id="KW-1185">Reference proteome</keyword>
<dbReference type="EMBL" id="AAXW01000014">
    <property type="protein sequence ID" value="EAZ91438.1"/>
    <property type="molecule type" value="Genomic_DNA"/>
</dbReference>
<dbReference type="InterPro" id="IPR036291">
    <property type="entry name" value="NAD(P)-bd_dom_sf"/>
</dbReference>
<dbReference type="SUPFAM" id="SSF51735">
    <property type="entry name" value="NAD(P)-binding Rossmann-fold domains"/>
    <property type="match status" value="1"/>
</dbReference>
<comment type="caution">
    <text evidence="2">The sequence shown here is derived from an EMBL/GenBank/DDBJ whole genome shotgun (WGS) entry which is preliminary data.</text>
</comment>
<dbReference type="AlphaFoldDB" id="A3IQ98"/>
<dbReference type="GO" id="GO:0004029">
    <property type="term" value="F:aldehyde dehydrogenase (NAD+) activity"/>
    <property type="evidence" value="ECO:0007669"/>
    <property type="project" value="TreeGrafter"/>
</dbReference>
<organism evidence="2 3">
    <name type="scientific">Crocosphaera chwakensis CCY0110</name>
    <dbReference type="NCBI Taxonomy" id="391612"/>
    <lineage>
        <taxon>Bacteria</taxon>
        <taxon>Bacillati</taxon>
        <taxon>Cyanobacteriota</taxon>
        <taxon>Cyanophyceae</taxon>
        <taxon>Oscillatoriophycideae</taxon>
        <taxon>Chroococcales</taxon>
        <taxon>Aphanothecaceae</taxon>
        <taxon>Crocosphaera</taxon>
        <taxon>Crocosphaera chwakensis</taxon>
    </lineage>
</organism>
<dbReference type="Gene3D" id="3.40.50.720">
    <property type="entry name" value="NAD(P)-binding Rossmann-like Domain"/>
    <property type="match status" value="1"/>
</dbReference>
<name>A3IQ98_9CHRO</name>
<dbReference type="InterPro" id="IPR001509">
    <property type="entry name" value="Epimerase_deHydtase"/>
</dbReference>
<proteinExistence type="predicted"/>
<dbReference type="GO" id="GO:0005737">
    <property type="term" value="C:cytoplasm"/>
    <property type="evidence" value="ECO:0007669"/>
    <property type="project" value="TreeGrafter"/>
</dbReference>
<dbReference type="PANTHER" id="PTHR48079">
    <property type="entry name" value="PROTEIN YEEZ"/>
    <property type="match status" value="1"/>
</dbReference>
<protein>
    <recommendedName>
        <fullName evidence="1">NAD-dependent epimerase/dehydratase domain-containing protein</fullName>
    </recommendedName>
</protein>
<evidence type="ECO:0000259" key="1">
    <source>
        <dbReference type="Pfam" id="PF01370"/>
    </source>
</evidence>
<evidence type="ECO:0000313" key="2">
    <source>
        <dbReference type="EMBL" id="EAZ91438.1"/>
    </source>
</evidence>